<reference evidence="3" key="1">
    <citation type="submission" date="2021-02" db="EMBL/GenBank/DDBJ databases">
        <authorList>
            <person name="Nowell W R."/>
        </authorList>
    </citation>
    <scope>NUCLEOTIDE SEQUENCE</scope>
</reference>
<dbReference type="AlphaFoldDB" id="A0A8S2MB22"/>
<evidence type="ECO:0000259" key="2">
    <source>
        <dbReference type="Pfam" id="PF24606"/>
    </source>
</evidence>
<dbReference type="Proteomes" id="UP000676336">
    <property type="component" value="Unassembled WGS sequence"/>
</dbReference>
<evidence type="ECO:0000313" key="3">
    <source>
        <dbReference type="EMBL" id="CAF3941910.1"/>
    </source>
</evidence>
<sequence>VIINADNAVDSVIFQYIDLWSSPWAWGGDTPPEADTIVSIQDGKTVYFDTITLILNAVIIDNSSLIFDDNQGIDTEAYSFQHNAVITMHGHLRSIELPICRTLRQPDTIAIGRIRKRILPFCNVSDLGEVRAEVGLLSHNIIFQGAVLETWNSLIVAYPTGFNPGEFAVQACFLGRYGEEIGSDQFGAIIMASASMDSSNGIQRAILRLSNMEIYNVDQAFHLGRYPVRFHMNGNMNSSYIKSSSIHIENNIIYNIIGGAIFLEDGAEIGDVLDGNLAIYVRTNSSLLNEDVTPAAFWVNNPYNVVINNAVAGGTHFGYWYRMLQTPDGPSFATYPNYCPYRPPFGRFFNNTLVDVHGVGRFGVWIFPEYSPAVVGSCWNDASYQAIQIRNAIIFDNDDAGLRCVTAIDHQETNLPNLRRTFYNENIGSSIINSTVIGDSGPGRTLRRPDTTVNGRIRQRLLPLYNVSDLGYFSIRPYPIVYGAIQNDRNTVHTKRPCTTQVDRPGGVSGNPIVPAEGDLIVIWDRGLRVRNVSFINFPDSNTQAIFEPFIIGRCVIYCGAHRGRFRWSYDGLYQDEDGLLSSVLGGIVLPPDGLWNSSNACTITPNFINAIACPSSLGTRIHRRRSH</sequence>
<keyword evidence="1" id="KW-0732">Signal</keyword>
<dbReference type="Pfam" id="PF24606">
    <property type="entry name" value="CEMIP_beta-hel"/>
    <property type="match status" value="1"/>
</dbReference>
<name>A0A8S2MB22_9BILA</name>
<proteinExistence type="predicted"/>
<dbReference type="InterPro" id="IPR055401">
    <property type="entry name" value="CEMIP_beta-hel_dom"/>
</dbReference>
<comment type="caution">
    <text evidence="3">The sequence shown here is derived from an EMBL/GenBank/DDBJ whole genome shotgun (WGS) entry which is preliminary data.</text>
</comment>
<organism evidence="3 4">
    <name type="scientific">Rotaria magnacalcarata</name>
    <dbReference type="NCBI Taxonomy" id="392030"/>
    <lineage>
        <taxon>Eukaryota</taxon>
        <taxon>Metazoa</taxon>
        <taxon>Spiralia</taxon>
        <taxon>Gnathifera</taxon>
        <taxon>Rotifera</taxon>
        <taxon>Eurotatoria</taxon>
        <taxon>Bdelloidea</taxon>
        <taxon>Philodinida</taxon>
        <taxon>Philodinidae</taxon>
        <taxon>Rotaria</taxon>
    </lineage>
</organism>
<evidence type="ECO:0000256" key="1">
    <source>
        <dbReference type="ARBA" id="ARBA00022729"/>
    </source>
</evidence>
<evidence type="ECO:0000313" key="4">
    <source>
        <dbReference type="Proteomes" id="UP000676336"/>
    </source>
</evidence>
<gene>
    <name evidence="3" type="ORF">SMN809_LOCUS8765</name>
</gene>
<dbReference type="EMBL" id="CAJOBI010002735">
    <property type="protein sequence ID" value="CAF3941910.1"/>
    <property type="molecule type" value="Genomic_DNA"/>
</dbReference>
<accession>A0A8S2MB22</accession>
<feature type="domain" description="CEMIP beta-helix" evidence="2">
    <location>
        <begin position="206"/>
        <end position="353"/>
    </location>
</feature>
<dbReference type="InterPro" id="IPR052387">
    <property type="entry name" value="Fibrocystin"/>
</dbReference>
<dbReference type="PANTHER" id="PTHR46769">
    <property type="entry name" value="POLYCYSTIC KIDNEY AND HEPATIC DISEASE 1 (AUTOSOMAL RECESSIVE)-LIKE 1"/>
    <property type="match status" value="1"/>
</dbReference>
<protein>
    <recommendedName>
        <fullName evidence="2">CEMIP beta-helix domain-containing protein</fullName>
    </recommendedName>
</protein>
<feature type="non-terminal residue" evidence="3">
    <location>
        <position position="628"/>
    </location>
</feature>
<dbReference type="PANTHER" id="PTHR46769:SF2">
    <property type="entry name" value="FIBROCYSTIN-L ISOFORM 2 PRECURSOR-RELATED"/>
    <property type="match status" value="1"/>
</dbReference>